<protein>
    <submittedName>
        <fullName evidence="6">Diguanylate cyclase</fullName>
    </submittedName>
</protein>
<feature type="domain" description="PAS" evidence="2">
    <location>
        <begin position="210"/>
        <end position="289"/>
    </location>
</feature>
<feature type="domain" description="HD-GYP" evidence="5">
    <location>
        <begin position="614"/>
        <end position="803"/>
    </location>
</feature>
<dbReference type="CDD" id="cd00130">
    <property type="entry name" value="PAS"/>
    <property type="match status" value="2"/>
</dbReference>
<dbReference type="SMART" id="SM00471">
    <property type="entry name" value="HDc"/>
    <property type="match status" value="1"/>
</dbReference>
<dbReference type="Pfam" id="PF13487">
    <property type="entry name" value="HD_5"/>
    <property type="match status" value="1"/>
</dbReference>
<feature type="transmembrane region" description="Helical" evidence="1">
    <location>
        <begin position="25"/>
        <end position="44"/>
    </location>
</feature>
<dbReference type="RefSeq" id="WP_159034830.1">
    <property type="nucleotide sequence ID" value="NZ_CP027777.1"/>
</dbReference>
<evidence type="ECO:0000259" key="4">
    <source>
        <dbReference type="PROSITE" id="PS50887"/>
    </source>
</evidence>
<evidence type="ECO:0000256" key="1">
    <source>
        <dbReference type="SAM" id="Phobius"/>
    </source>
</evidence>
<dbReference type="InterPro" id="IPR035965">
    <property type="entry name" value="PAS-like_dom_sf"/>
</dbReference>
<dbReference type="PROSITE" id="PS50113">
    <property type="entry name" value="PAC"/>
    <property type="match status" value="1"/>
</dbReference>
<dbReference type="Gene3D" id="1.10.3210.10">
    <property type="entry name" value="Hypothetical protein af1432"/>
    <property type="match status" value="1"/>
</dbReference>
<dbReference type="PROSITE" id="PS50112">
    <property type="entry name" value="PAS"/>
    <property type="match status" value="1"/>
</dbReference>
<dbReference type="InterPro" id="IPR043128">
    <property type="entry name" value="Rev_trsase/Diguanyl_cyclase"/>
</dbReference>
<feature type="domain" description="GGDEF" evidence="4">
    <location>
        <begin position="493"/>
        <end position="628"/>
    </location>
</feature>
<dbReference type="Gene3D" id="3.30.450.20">
    <property type="entry name" value="PAS domain"/>
    <property type="match status" value="3"/>
</dbReference>
<dbReference type="Pfam" id="PF00990">
    <property type="entry name" value="GGDEF"/>
    <property type="match status" value="1"/>
</dbReference>
<dbReference type="InterPro" id="IPR000014">
    <property type="entry name" value="PAS"/>
</dbReference>
<dbReference type="SUPFAM" id="SSF55073">
    <property type="entry name" value="Nucleotide cyclase"/>
    <property type="match status" value="1"/>
</dbReference>
<dbReference type="EMBL" id="CP027777">
    <property type="protein sequence ID" value="AVQ38577.1"/>
    <property type="molecule type" value="Genomic_DNA"/>
</dbReference>
<evidence type="ECO:0000259" key="5">
    <source>
        <dbReference type="PROSITE" id="PS51832"/>
    </source>
</evidence>
<name>A0ABC8CWC8_CLOBO</name>
<dbReference type="SUPFAM" id="SSF55785">
    <property type="entry name" value="PYP-like sensor domain (PAS domain)"/>
    <property type="match status" value="3"/>
</dbReference>
<evidence type="ECO:0000313" key="6">
    <source>
        <dbReference type="EMBL" id="AVQ38577.1"/>
    </source>
</evidence>
<evidence type="ECO:0000259" key="3">
    <source>
        <dbReference type="PROSITE" id="PS50113"/>
    </source>
</evidence>
<dbReference type="InterPro" id="IPR013656">
    <property type="entry name" value="PAS_4"/>
</dbReference>
<reference evidence="6 7" key="1">
    <citation type="submission" date="2018-01" db="EMBL/GenBank/DDBJ databases">
        <title>Genetic Diversity of Clostridium botulinum in seafood.</title>
        <authorList>
            <person name="Athira V."/>
            <person name="Arun Jyothi P.V."/>
            <person name="Lalitha K.V."/>
            <person name="Joseph T.C."/>
        </authorList>
    </citation>
    <scope>NUCLEOTIDE SEQUENCE [LARGE SCALE GENOMIC DNA]</scope>
    <source>
        <strain evidence="6 7">Mfbjulcb8</strain>
    </source>
</reference>
<dbReference type="InterPro" id="IPR003607">
    <property type="entry name" value="HD/PDEase_dom"/>
</dbReference>
<organism evidence="6 7">
    <name type="scientific">Clostridium botulinum</name>
    <dbReference type="NCBI Taxonomy" id="1491"/>
    <lineage>
        <taxon>Bacteria</taxon>
        <taxon>Bacillati</taxon>
        <taxon>Bacillota</taxon>
        <taxon>Clostridia</taxon>
        <taxon>Eubacteriales</taxon>
        <taxon>Clostridiaceae</taxon>
        <taxon>Clostridium</taxon>
    </lineage>
</organism>
<keyword evidence="1" id="KW-0812">Transmembrane</keyword>
<dbReference type="PROSITE" id="PS51832">
    <property type="entry name" value="HD_GYP"/>
    <property type="match status" value="1"/>
</dbReference>
<evidence type="ECO:0000313" key="7">
    <source>
        <dbReference type="Proteomes" id="UP000240615"/>
    </source>
</evidence>
<gene>
    <name evidence="6" type="ORF">C7M56_07745</name>
</gene>
<dbReference type="InterPro" id="IPR000700">
    <property type="entry name" value="PAS-assoc_C"/>
</dbReference>
<dbReference type="InterPro" id="IPR037522">
    <property type="entry name" value="HD_GYP_dom"/>
</dbReference>
<dbReference type="SMART" id="SM00267">
    <property type="entry name" value="GGDEF"/>
    <property type="match status" value="1"/>
</dbReference>
<keyword evidence="1" id="KW-0472">Membrane</keyword>
<proteinExistence type="predicted"/>
<keyword evidence="1" id="KW-1133">Transmembrane helix</keyword>
<dbReference type="PANTHER" id="PTHR43155">
    <property type="entry name" value="CYCLIC DI-GMP PHOSPHODIESTERASE PA4108-RELATED"/>
    <property type="match status" value="1"/>
</dbReference>
<dbReference type="CDD" id="cd00077">
    <property type="entry name" value="HDc"/>
    <property type="match status" value="1"/>
</dbReference>
<dbReference type="InterPro" id="IPR029787">
    <property type="entry name" value="Nucleotide_cyclase"/>
</dbReference>
<dbReference type="PANTHER" id="PTHR43155:SF2">
    <property type="entry name" value="CYCLIC DI-GMP PHOSPHODIESTERASE PA4108"/>
    <property type="match status" value="1"/>
</dbReference>
<dbReference type="SMART" id="SM00091">
    <property type="entry name" value="PAS"/>
    <property type="match status" value="3"/>
</dbReference>
<dbReference type="NCBIfam" id="TIGR00229">
    <property type="entry name" value="sensory_box"/>
    <property type="match status" value="2"/>
</dbReference>
<feature type="transmembrane region" description="Helical" evidence="1">
    <location>
        <begin position="65"/>
        <end position="84"/>
    </location>
</feature>
<dbReference type="NCBIfam" id="TIGR00254">
    <property type="entry name" value="GGDEF"/>
    <property type="match status" value="1"/>
</dbReference>
<evidence type="ECO:0000259" key="2">
    <source>
        <dbReference type="PROSITE" id="PS50112"/>
    </source>
</evidence>
<dbReference type="Pfam" id="PF08448">
    <property type="entry name" value="PAS_4"/>
    <property type="match status" value="1"/>
</dbReference>
<dbReference type="AlphaFoldDB" id="A0ABC8CWC8"/>
<feature type="domain" description="PAC" evidence="3">
    <location>
        <begin position="414"/>
        <end position="464"/>
    </location>
</feature>
<sequence>MLAAIIKKIQLILETKKKNTFKYESIKICLMYVISGFIWIYFLDKIIKKFVNDREMLIIISTYKGWLYVIITAPILYLVIRSILKKVYLAEKKNKAIIKAIPDLLFVVNNEGYFIDCVVNDESLLLMPRENFIGKSLWEVLPKVISKVAYEKIKLVLKHGGVESFEYKLKISNKELYFELRMVKNNEKEILAISRDITLKKQSELEFKISEERYKTLVSEMQQGLVLFQGSDNEEGKIINYKLLDSNASYERLTGLKKENILGKTLYEIFPNMEKSLIKKIQRVAITGQSVHYQRYIKEKDKYYEAIVYRPKKLQFAAILTDITERKLAEKALKTSEYNFRNIFESSSDPILITLDNEIIDCNLAMIELLGYDSKSSILHKNPVQFSPEKQPNGESSKEKALEVYKITMKNRKHKFEWWFKRVDGTLLPVEVMMTTILHNGKKVFHSLCRDIRERKQMENKLEYLSYHDQLTGLYNRRFFEKELKRLDVGKNLPLTIVMADVNGLKLVNDSFGHAAGDELLEKVSEVIKKGCRSNDIIARLGGDEFVILLPKTYIYETEQIVKNINALALKETVSAVNISISFGYGTKKKEGEKIEEILKKAEDYMYKKKLFESPSMRGKTIGAIINTLHEKNKREEEHSHRVSMLCQDMGHALGLTESETEELKTIGLLHDIGKIAIEENILNKREELTEDEWQEIKRHPEIGYRILNTVNDMLEIAEYVLYHHERWDGKGYPKGLKGEEIPLQSRIITIVDAYDAMTSQRSYRNALQEEIAIEELKINSGTQFDPELVRIFIEKVLNKSFY</sequence>
<accession>A0ABC8CWC8</accession>
<dbReference type="Pfam" id="PF13426">
    <property type="entry name" value="PAS_9"/>
    <property type="match status" value="2"/>
</dbReference>
<dbReference type="Proteomes" id="UP000240615">
    <property type="component" value="Chromosome"/>
</dbReference>
<dbReference type="SUPFAM" id="SSF109604">
    <property type="entry name" value="HD-domain/PDEase-like"/>
    <property type="match status" value="1"/>
</dbReference>
<dbReference type="Gene3D" id="3.30.70.270">
    <property type="match status" value="1"/>
</dbReference>
<dbReference type="CDD" id="cd01949">
    <property type="entry name" value="GGDEF"/>
    <property type="match status" value="1"/>
</dbReference>
<dbReference type="PROSITE" id="PS50887">
    <property type="entry name" value="GGDEF"/>
    <property type="match status" value="1"/>
</dbReference>
<dbReference type="InterPro" id="IPR000160">
    <property type="entry name" value="GGDEF_dom"/>
</dbReference>